<protein>
    <submittedName>
        <fullName evidence="1">Uncharacterized protein</fullName>
    </submittedName>
</protein>
<dbReference type="EMBL" id="CP061035">
    <property type="protein sequence ID" value="QQV76451.1"/>
    <property type="molecule type" value="Genomic_DNA"/>
</dbReference>
<gene>
    <name evidence="1" type="ORF">H5J25_13385</name>
</gene>
<evidence type="ECO:0000313" key="2">
    <source>
        <dbReference type="Proteomes" id="UP000595894"/>
    </source>
</evidence>
<sequence>MPAIGDAVTNPETGLDETVSELVGNYAVRADKDNVILLAQTLGDTYTVVTTDANDQDVSKTYEVTAVTSNTAGKVVSVTIKDVNDATVPVQSVDIVQAVTYPSAGGGSGSGTTPVPFGTASGDINQSSTYLRGNGGGSGRNGAGVCIPYIGCAAVRPNTGGNGATGTTVNVTIAPDATKTRGGNIETVSGNLPGVIVASVGGNGGKGGNAFGNIQAARGGTAGDGGTATATTAVDILTSGANSHGVLVQSIAGAGGQGGTGILAATGGTGGSAAKGGSANAYNTGNITTTGGGAVGMLVQSLGGNAGSGGNSYGFVGQPGQGSLGGTGGTAYAQNGGVIRTAGDASHGMLVQSVGGGGGAGGDSGGLVTIGGKGGGTSSGGTVSVSNSGSIATEGDRSYAIQAQSIGGGGNAGSATTLSVSAIPAVSVGAAIGGVGGTGGAGGDTTLTFTPQRAAVGTDSSRTSSAKIATAENGTQSFMRSSCG</sequence>
<proteinExistence type="predicted"/>
<keyword evidence="2" id="KW-1185">Reference proteome</keyword>
<dbReference type="RefSeq" id="WP_202091763.1">
    <property type="nucleotide sequence ID" value="NZ_CP061035.1"/>
</dbReference>
<organism evidence="1 2">
    <name type="scientific">Sphingomonas aliaeris</name>
    <dbReference type="NCBI Taxonomy" id="2759526"/>
    <lineage>
        <taxon>Bacteria</taxon>
        <taxon>Pseudomonadati</taxon>
        <taxon>Pseudomonadota</taxon>
        <taxon>Alphaproteobacteria</taxon>
        <taxon>Sphingomonadales</taxon>
        <taxon>Sphingomonadaceae</taxon>
        <taxon>Sphingomonas</taxon>
    </lineage>
</organism>
<name>A0A974S3I7_9SPHN</name>
<dbReference type="KEGG" id="sari:H5J25_13385"/>
<dbReference type="Proteomes" id="UP000595894">
    <property type="component" value="Chromosome"/>
</dbReference>
<dbReference type="AlphaFoldDB" id="A0A974S3I7"/>
<accession>A0A974S3I7</accession>
<evidence type="ECO:0000313" key="1">
    <source>
        <dbReference type="EMBL" id="QQV76451.1"/>
    </source>
</evidence>
<reference evidence="2" key="1">
    <citation type="submission" date="2020-09" db="EMBL/GenBank/DDBJ databases">
        <title>Sphingomonas sp., a new species isolated from pork steak.</title>
        <authorList>
            <person name="Heidler von Heilborn D."/>
        </authorList>
    </citation>
    <scope>NUCLEOTIDE SEQUENCE [LARGE SCALE GENOMIC DNA]</scope>
</reference>